<dbReference type="Pfam" id="PF14023">
    <property type="entry name" value="Bestrophin-like"/>
    <property type="match status" value="1"/>
</dbReference>
<dbReference type="Proteomes" id="UP000193040">
    <property type="component" value="Unassembled WGS sequence"/>
</dbReference>
<feature type="transmembrane region" description="Helical" evidence="1">
    <location>
        <begin position="166"/>
        <end position="185"/>
    </location>
</feature>
<evidence type="ECO:0000313" key="2">
    <source>
        <dbReference type="EMBL" id="ORJ64878.1"/>
    </source>
</evidence>
<feature type="transmembrane region" description="Helical" evidence="1">
    <location>
        <begin position="191"/>
        <end position="210"/>
    </location>
</feature>
<dbReference type="AlphaFoldDB" id="A0A1X0YHM0"/>
<name>A0A1X0YHM0_MYCSI</name>
<evidence type="ECO:0000313" key="3">
    <source>
        <dbReference type="Proteomes" id="UP000193040"/>
    </source>
</evidence>
<accession>A0A1X0YHM0</accession>
<sequence>MLKPGTTETVIDFVTVLTGFLATTAAIVMGLLINSAKTFVDAARDHWATYAGQLLRLDQCMRNYGTESEPIRAQLQSFTAAGIANFWRHESAPTGLTYPDVRNMSPDEVSLTLNELLNNVKLGILRLQPPDPLHEKLAAECLEQYKKFADTRWSLLLEVQHPMPAAFFRVLMFWLMIIFVCFGIRAPDHPVAIAMIALAATTLTSMMFAVRDMVNPYEGIYNIPSRNVRRALDVMLHFNPAN</sequence>
<gene>
    <name evidence="2" type="ORF">B5M45_01075</name>
</gene>
<protein>
    <recommendedName>
        <fullName evidence="4">DUF4239 domain-containing protein</fullName>
    </recommendedName>
</protein>
<dbReference type="STRING" id="1784.VC42_03575"/>
<keyword evidence="3" id="KW-1185">Reference proteome</keyword>
<keyword evidence="1" id="KW-0812">Transmembrane</keyword>
<keyword evidence="1" id="KW-0472">Membrane</keyword>
<evidence type="ECO:0008006" key="4">
    <source>
        <dbReference type="Google" id="ProtNLM"/>
    </source>
</evidence>
<dbReference type="InterPro" id="IPR025333">
    <property type="entry name" value="DUF4239"/>
</dbReference>
<comment type="caution">
    <text evidence="2">The sequence shown here is derived from an EMBL/GenBank/DDBJ whole genome shotgun (WGS) entry which is preliminary data.</text>
</comment>
<dbReference type="EMBL" id="MZZM01000001">
    <property type="protein sequence ID" value="ORJ64878.1"/>
    <property type="molecule type" value="Genomic_DNA"/>
</dbReference>
<keyword evidence="1" id="KW-1133">Transmembrane helix</keyword>
<evidence type="ECO:0000256" key="1">
    <source>
        <dbReference type="SAM" id="Phobius"/>
    </source>
</evidence>
<organism evidence="2 3">
    <name type="scientific">Mycobacterium simiae</name>
    <name type="common">Mycobacterium habana</name>
    <dbReference type="NCBI Taxonomy" id="1784"/>
    <lineage>
        <taxon>Bacteria</taxon>
        <taxon>Bacillati</taxon>
        <taxon>Actinomycetota</taxon>
        <taxon>Actinomycetes</taxon>
        <taxon>Mycobacteriales</taxon>
        <taxon>Mycobacteriaceae</taxon>
        <taxon>Mycobacterium</taxon>
        <taxon>Mycobacterium simiae complex</taxon>
    </lineage>
</organism>
<proteinExistence type="predicted"/>
<reference evidence="2 3" key="1">
    <citation type="submission" date="2017-03" db="EMBL/GenBank/DDBJ databases">
        <title>Genomic insights into Mycobacterium simiae human colonization.</title>
        <authorList>
            <person name="Steffani J.L."/>
            <person name="Brunck M.E."/>
            <person name="Cruz E."/>
            <person name="Montiel R."/>
            <person name="Barona F."/>
        </authorList>
    </citation>
    <scope>NUCLEOTIDE SEQUENCE [LARGE SCALE GENOMIC DNA]</scope>
    <source>
        <strain evidence="2 3">MsiGto</strain>
    </source>
</reference>
<feature type="transmembrane region" description="Helical" evidence="1">
    <location>
        <begin position="13"/>
        <end position="34"/>
    </location>
</feature>